<name>A0AAV0CW91_9ASTE</name>
<dbReference type="AlphaFoldDB" id="A0AAV0CW91"/>
<dbReference type="Proteomes" id="UP001152523">
    <property type="component" value="Unassembled WGS sequence"/>
</dbReference>
<evidence type="ECO:0000313" key="2">
    <source>
        <dbReference type="EMBL" id="CAH9084213.1"/>
    </source>
</evidence>
<evidence type="ECO:0000256" key="1">
    <source>
        <dbReference type="SAM" id="Phobius"/>
    </source>
</evidence>
<evidence type="ECO:0000313" key="3">
    <source>
        <dbReference type="EMBL" id="CAH9148819.1"/>
    </source>
</evidence>
<feature type="transmembrane region" description="Helical" evidence="1">
    <location>
        <begin position="12"/>
        <end position="29"/>
    </location>
</feature>
<reference evidence="2" key="1">
    <citation type="submission" date="2022-07" db="EMBL/GenBank/DDBJ databases">
        <authorList>
            <person name="Macas J."/>
            <person name="Novak P."/>
            <person name="Neumann P."/>
        </authorList>
    </citation>
    <scope>NUCLEOTIDE SEQUENCE</scope>
</reference>
<keyword evidence="1" id="KW-0472">Membrane</keyword>
<keyword evidence="4" id="KW-1185">Reference proteome</keyword>
<gene>
    <name evidence="3" type="ORF">CEPIT_LOCUS44801</name>
    <name evidence="2" type="ORF">CEPIT_LOCUS8830</name>
</gene>
<proteinExistence type="predicted"/>
<dbReference type="EMBL" id="CAMAPF010000045">
    <property type="protein sequence ID" value="CAH9084213.1"/>
    <property type="molecule type" value="Genomic_DNA"/>
</dbReference>
<dbReference type="EMBL" id="CAMAPF010001253">
    <property type="protein sequence ID" value="CAH9148819.1"/>
    <property type="molecule type" value="Genomic_DNA"/>
</dbReference>
<protein>
    <submittedName>
        <fullName evidence="2">Uncharacterized protein</fullName>
    </submittedName>
</protein>
<accession>A0AAV0CW91</accession>
<feature type="transmembrane region" description="Helical" evidence="1">
    <location>
        <begin position="92"/>
        <end position="118"/>
    </location>
</feature>
<keyword evidence="1" id="KW-1133">Transmembrane helix</keyword>
<organism evidence="2 4">
    <name type="scientific">Cuscuta epithymum</name>
    <dbReference type="NCBI Taxonomy" id="186058"/>
    <lineage>
        <taxon>Eukaryota</taxon>
        <taxon>Viridiplantae</taxon>
        <taxon>Streptophyta</taxon>
        <taxon>Embryophyta</taxon>
        <taxon>Tracheophyta</taxon>
        <taxon>Spermatophyta</taxon>
        <taxon>Magnoliopsida</taxon>
        <taxon>eudicotyledons</taxon>
        <taxon>Gunneridae</taxon>
        <taxon>Pentapetalae</taxon>
        <taxon>asterids</taxon>
        <taxon>lamiids</taxon>
        <taxon>Solanales</taxon>
        <taxon>Convolvulaceae</taxon>
        <taxon>Cuscuteae</taxon>
        <taxon>Cuscuta</taxon>
        <taxon>Cuscuta subgen. Cuscuta</taxon>
    </lineage>
</organism>
<comment type="caution">
    <text evidence="2">The sequence shown here is derived from an EMBL/GenBank/DDBJ whole genome shotgun (WGS) entry which is preliminary data.</text>
</comment>
<keyword evidence="1" id="KW-0812">Transmembrane</keyword>
<sequence>MQQGSGSLDRGFAWVMACSFVVLVSVGQIPSGGDSEFTRAIIAGDKKVSLKFVVVELQGIFQDEGLLIRPPPEPPPRMTLEAGFRFRCQFSLFNFVLLLLNFFDMLNSVVVAFCIVVFNQTLTLGRGDGGFALATLGSFRLIIGQANHIALYKVIGSPTGPRVGGWKYFICHLYPLLNVLLSI</sequence>
<evidence type="ECO:0000313" key="4">
    <source>
        <dbReference type="Proteomes" id="UP001152523"/>
    </source>
</evidence>